<evidence type="ECO:0000256" key="4">
    <source>
        <dbReference type="ARBA" id="ARBA00023186"/>
    </source>
</evidence>
<comment type="domain">
    <text evidence="5">The PRC barrel domain binds ribosomal protein uS19.</text>
</comment>
<keyword evidence="9" id="KW-1185">Reference proteome</keyword>
<dbReference type="HOGENOM" id="CLU_077636_0_1_0"/>
<dbReference type="InterPro" id="IPR009000">
    <property type="entry name" value="Transl_B-barrel_sf"/>
</dbReference>
<dbReference type="RefSeq" id="WP_013704302.1">
    <property type="nucleotide sequence ID" value="NC_015387.1"/>
</dbReference>
<dbReference type="InterPro" id="IPR056792">
    <property type="entry name" value="PRC_RimM"/>
</dbReference>
<dbReference type="PANTHER" id="PTHR33692">
    <property type="entry name" value="RIBOSOME MATURATION FACTOR RIMM"/>
    <property type="match status" value="1"/>
</dbReference>
<dbReference type="InterPro" id="IPR002676">
    <property type="entry name" value="RimM_N"/>
</dbReference>
<evidence type="ECO:0000256" key="3">
    <source>
        <dbReference type="ARBA" id="ARBA00022552"/>
    </source>
</evidence>
<sequence length="160" mass="17670">MSRILIGRLGKPYALSGGIRFRTEGEVGLLEHLDRVWIEGKGYRSIEGVEEVGGDLILYLAGVTNRTLAEELVGLAVYADEAALPPLEEGVYYYFQLVGRRVFVRGEAFGEVAEVRDTGAQDVLVIRKGLREYLVPLQAPYVEVRADGIHVDPIPGLLEE</sequence>
<proteinExistence type="inferred from homology"/>
<comment type="function">
    <text evidence="5">An accessory protein needed during the final step in the assembly of 30S ribosomal subunit, possibly for assembly of the head region. Essential for efficient processing of 16S rRNA. May be needed both before and after RbfA during the maturation of 16S rRNA. It has affinity for free ribosomal 30S subunits but not for 70S ribosomes.</text>
</comment>
<evidence type="ECO:0000256" key="2">
    <source>
        <dbReference type="ARBA" id="ARBA00022517"/>
    </source>
</evidence>
<dbReference type="Gene3D" id="2.40.30.60">
    <property type="entry name" value="RimM"/>
    <property type="match status" value="1"/>
</dbReference>
<evidence type="ECO:0000256" key="5">
    <source>
        <dbReference type="HAMAP-Rule" id="MF_00014"/>
    </source>
</evidence>
<reference evidence="8 9" key="1">
    <citation type="journal article" date="2012" name="Stand. Genomic Sci.">
        <title>Complete genome sequence of the aerobic, heterotroph Marinithermus hydrothermalis type strain (T1(T)) from a deep-sea hydrothermal vent chimney.</title>
        <authorList>
            <person name="Copeland A."/>
            <person name="Gu W."/>
            <person name="Yasawong M."/>
            <person name="Lapidus A."/>
            <person name="Lucas S."/>
            <person name="Deshpande S."/>
            <person name="Pagani I."/>
            <person name="Tapia R."/>
            <person name="Cheng J.F."/>
            <person name="Goodwin L.A."/>
            <person name="Pitluck S."/>
            <person name="Liolios K."/>
            <person name="Ivanova N."/>
            <person name="Mavromatis K."/>
            <person name="Mikhailova N."/>
            <person name="Pati A."/>
            <person name="Chen A."/>
            <person name="Palaniappan K."/>
            <person name="Land M."/>
            <person name="Pan C."/>
            <person name="Brambilla E.M."/>
            <person name="Rohde M."/>
            <person name="Tindall B.J."/>
            <person name="Sikorski J."/>
            <person name="Goker M."/>
            <person name="Detter J.C."/>
            <person name="Bristow J."/>
            <person name="Eisen J.A."/>
            <person name="Markowitz V."/>
            <person name="Hugenholtz P."/>
            <person name="Kyrpides N.C."/>
            <person name="Klenk H.P."/>
            <person name="Woyke T."/>
        </authorList>
    </citation>
    <scope>NUCLEOTIDE SEQUENCE [LARGE SCALE GENOMIC DNA]</scope>
    <source>
        <strain evidence="9">DSM 14884 / JCM 11576 / T1</strain>
    </source>
</reference>
<dbReference type="InterPro" id="IPR036976">
    <property type="entry name" value="RimM_N_sf"/>
</dbReference>
<dbReference type="InterPro" id="IPR011033">
    <property type="entry name" value="PRC_barrel-like_sf"/>
</dbReference>
<dbReference type="PANTHER" id="PTHR33692:SF1">
    <property type="entry name" value="RIBOSOME MATURATION FACTOR RIMM"/>
    <property type="match status" value="1"/>
</dbReference>
<keyword evidence="1 5" id="KW-0963">Cytoplasm</keyword>
<dbReference type="Pfam" id="PF01782">
    <property type="entry name" value="RimM"/>
    <property type="match status" value="1"/>
</dbReference>
<dbReference type="EMBL" id="CP002630">
    <property type="protein sequence ID" value="AEB12255.1"/>
    <property type="molecule type" value="Genomic_DNA"/>
</dbReference>
<feature type="domain" description="RimM N-terminal" evidence="6">
    <location>
        <begin position="6"/>
        <end position="82"/>
    </location>
</feature>
<dbReference type="Proteomes" id="UP000007030">
    <property type="component" value="Chromosome"/>
</dbReference>
<evidence type="ECO:0000256" key="1">
    <source>
        <dbReference type="ARBA" id="ARBA00022490"/>
    </source>
</evidence>
<keyword evidence="3 5" id="KW-0698">rRNA processing</keyword>
<accession>F2NPH4</accession>
<dbReference type="HAMAP" id="MF_00014">
    <property type="entry name" value="Ribosome_mat_RimM"/>
    <property type="match status" value="1"/>
</dbReference>
<dbReference type="GO" id="GO:0042274">
    <property type="term" value="P:ribosomal small subunit biogenesis"/>
    <property type="evidence" value="ECO:0007669"/>
    <property type="project" value="UniProtKB-UniRule"/>
</dbReference>
<comment type="subcellular location">
    <subcellularLocation>
        <location evidence="5">Cytoplasm</location>
    </subcellularLocation>
</comment>
<dbReference type="GO" id="GO:0043022">
    <property type="term" value="F:ribosome binding"/>
    <property type="evidence" value="ECO:0007669"/>
    <property type="project" value="InterPro"/>
</dbReference>
<dbReference type="OrthoDB" id="9810331at2"/>
<dbReference type="Gene3D" id="2.30.30.240">
    <property type="entry name" value="PRC-barrel domain"/>
    <property type="match status" value="1"/>
</dbReference>
<comment type="subunit">
    <text evidence="5">Binds ribosomal protein uS19.</text>
</comment>
<protein>
    <recommendedName>
        <fullName evidence="5">Ribosome maturation factor RimM</fullName>
    </recommendedName>
</protein>
<dbReference type="SUPFAM" id="SSF50447">
    <property type="entry name" value="Translation proteins"/>
    <property type="match status" value="1"/>
</dbReference>
<dbReference type="GO" id="GO:0006364">
    <property type="term" value="P:rRNA processing"/>
    <property type="evidence" value="ECO:0007669"/>
    <property type="project" value="UniProtKB-UniRule"/>
</dbReference>
<evidence type="ECO:0000313" key="9">
    <source>
        <dbReference type="Proteomes" id="UP000007030"/>
    </source>
</evidence>
<gene>
    <name evidence="5" type="primary">rimM</name>
    <name evidence="8" type="ordered locus">Marky_1520</name>
</gene>
<comment type="similarity">
    <text evidence="5">Belongs to the RimM family.</text>
</comment>
<dbReference type="STRING" id="869210.Marky_1520"/>
<evidence type="ECO:0000259" key="7">
    <source>
        <dbReference type="Pfam" id="PF24986"/>
    </source>
</evidence>
<dbReference type="NCBIfam" id="TIGR02273">
    <property type="entry name" value="16S_RimM"/>
    <property type="match status" value="1"/>
</dbReference>
<evidence type="ECO:0000259" key="6">
    <source>
        <dbReference type="Pfam" id="PF01782"/>
    </source>
</evidence>
<dbReference type="AlphaFoldDB" id="F2NPH4"/>
<dbReference type="GO" id="GO:0005840">
    <property type="term" value="C:ribosome"/>
    <property type="evidence" value="ECO:0007669"/>
    <property type="project" value="InterPro"/>
</dbReference>
<dbReference type="KEGG" id="mhd:Marky_1520"/>
<dbReference type="GO" id="GO:0005737">
    <property type="term" value="C:cytoplasm"/>
    <property type="evidence" value="ECO:0007669"/>
    <property type="project" value="UniProtKB-SubCell"/>
</dbReference>
<evidence type="ECO:0000313" key="8">
    <source>
        <dbReference type="EMBL" id="AEB12255.1"/>
    </source>
</evidence>
<feature type="domain" description="Ribosome maturation factor RimM PRC barrel" evidence="7">
    <location>
        <begin position="95"/>
        <end position="142"/>
    </location>
</feature>
<dbReference type="SUPFAM" id="SSF50346">
    <property type="entry name" value="PRC-barrel domain"/>
    <property type="match status" value="1"/>
</dbReference>
<dbReference type="InterPro" id="IPR011961">
    <property type="entry name" value="RimM"/>
</dbReference>
<dbReference type="Pfam" id="PF24986">
    <property type="entry name" value="PRC_RimM"/>
    <property type="match status" value="1"/>
</dbReference>
<keyword evidence="4 5" id="KW-0143">Chaperone</keyword>
<keyword evidence="2 5" id="KW-0690">Ribosome biogenesis</keyword>
<organism evidence="8 9">
    <name type="scientific">Marinithermus hydrothermalis (strain DSM 14884 / JCM 11576 / T1)</name>
    <dbReference type="NCBI Taxonomy" id="869210"/>
    <lineage>
        <taxon>Bacteria</taxon>
        <taxon>Thermotogati</taxon>
        <taxon>Deinococcota</taxon>
        <taxon>Deinococci</taxon>
        <taxon>Thermales</taxon>
        <taxon>Thermaceae</taxon>
        <taxon>Marinithermus</taxon>
    </lineage>
</organism>
<dbReference type="NCBIfam" id="NF010403">
    <property type="entry name" value="PRK13829.1"/>
    <property type="match status" value="1"/>
</dbReference>
<dbReference type="eggNOG" id="COG0806">
    <property type="taxonomic scope" value="Bacteria"/>
</dbReference>
<name>F2NPH4_MARHT</name>